<dbReference type="Pfam" id="PF13424">
    <property type="entry name" value="TPR_12"/>
    <property type="match status" value="1"/>
</dbReference>
<evidence type="ECO:0000313" key="20">
    <source>
        <dbReference type="EMBL" id="NMM47906.1"/>
    </source>
</evidence>
<evidence type="ECO:0000256" key="10">
    <source>
        <dbReference type="ARBA" id="ARBA00022989"/>
    </source>
</evidence>
<dbReference type="GO" id="GO:0005886">
    <property type="term" value="C:plasma membrane"/>
    <property type="evidence" value="ECO:0007669"/>
    <property type="project" value="UniProtKB-ARBA"/>
</dbReference>
<evidence type="ECO:0000256" key="12">
    <source>
        <dbReference type="ARBA" id="ARBA00023136"/>
    </source>
</evidence>
<dbReference type="PANTHER" id="PTHR11920:SF335">
    <property type="entry name" value="GUANYLATE CYCLASE"/>
    <property type="match status" value="1"/>
</dbReference>
<keyword evidence="21" id="KW-1185">Reference proteome</keyword>
<evidence type="ECO:0000256" key="7">
    <source>
        <dbReference type="ARBA" id="ARBA00022741"/>
    </source>
</evidence>
<evidence type="ECO:0000256" key="16">
    <source>
        <dbReference type="ARBA" id="ARBA00064436"/>
    </source>
</evidence>
<evidence type="ECO:0000256" key="15">
    <source>
        <dbReference type="ARBA" id="ARBA00032637"/>
    </source>
</evidence>
<comment type="similarity">
    <text evidence="17">Belongs to the adenylyl cyclase class-4/guanylyl cyclase family.</text>
</comment>
<evidence type="ECO:0000256" key="14">
    <source>
        <dbReference type="ARBA" id="ARBA00032597"/>
    </source>
</evidence>
<evidence type="ECO:0000256" key="5">
    <source>
        <dbReference type="ARBA" id="ARBA00022692"/>
    </source>
</evidence>
<dbReference type="PROSITE" id="PS50125">
    <property type="entry name" value="GUANYLATE_CYCLASE_2"/>
    <property type="match status" value="1"/>
</dbReference>
<keyword evidence="13 17" id="KW-0456">Lyase</keyword>
<dbReference type="GO" id="GO:0046872">
    <property type="term" value="F:metal ion binding"/>
    <property type="evidence" value="ECO:0007669"/>
    <property type="project" value="UniProtKB-KW"/>
</dbReference>
<organism evidence="20 21">
    <name type="scientific">Marinigracilibium pacificum</name>
    <dbReference type="NCBI Taxonomy" id="2729599"/>
    <lineage>
        <taxon>Bacteria</taxon>
        <taxon>Pseudomonadati</taxon>
        <taxon>Bacteroidota</taxon>
        <taxon>Cytophagia</taxon>
        <taxon>Cytophagales</taxon>
        <taxon>Flammeovirgaceae</taxon>
        <taxon>Marinigracilibium</taxon>
    </lineage>
</organism>
<evidence type="ECO:0000256" key="3">
    <source>
        <dbReference type="ARBA" id="ARBA00012201"/>
    </source>
</evidence>
<dbReference type="InterPro" id="IPR050401">
    <property type="entry name" value="Cyclic_nucleotide_synthase"/>
</dbReference>
<sequence>MIYGINLHSIKKYQILIIKWSFIFLLCIIPFISYCQSLSETDSALILYESDSLSDKELLPVLEILANYSDPNDKLIYSNELIALSLDLNESDYLYVGYLNKGNALRMKSELVQALESYFNASKVAEENSMTYDLNRLNISIADIYSERGDHTNATRYYLKAINSIQEGNSDSLGLAKAYENLGDEYLNYNMPDSALFYFNKSGAIFENLNDLEGIAYNFGNRGIALAELGKDEQAKDFINKAITQLEMMENYYPISIFLTYMSDIYLNQSNTTVALNYARRSLDLATKYDLKDQIRDAHYKLSELYERTDDYKNSLIHYKSYKAYVDSVNNYSSIQDLANMRSDFEIAKKQIEVDLLNQQKKNQKIVVIGVISALVVLIIFAIGLVRRNRFIEHTNGIIEREKARSDNLLLNILPEEIAQELKENGKVKARKFEEVSVMFADFIGFTRHSNNLSPEVLVTSVDFFFSKFDAIIEKNGLEKVKTIGDAYMCAAGLPFPEKDHAQKIICAAVEILEFVENVKKETPEGIVPFDIRIGINSGPVVAGVVGTKKFVYDIWGDTVNIASRMESNSESGKINISETTFDLIKEKYECISRGEIDVKNKGLMKMYFISDSLLNNENNSIKDVAKHSSY</sequence>
<dbReference type="Gene3D" id="3.30.70.1230">
    <property type="entry name" value="Nucleotide cyclase"/>
    <property type="match status" value="1"/>
</dbReference>
<dbReference type="InterPro" id="IPR011990">
    <property type="entry name" value="TPR-like_helical_dom_sf"/>
</dbReference>
<dbReference type="SUPFAM" id="SSF55073">
    <property type="entry name" value="Nucleotide cyclase"/>
    <property type="match status" value="1"/>
</dbReference>
<dbReference type="EC" id="4.6.1.1" evidence="3"/>
<gene>
    <name evidence="20" type="ORF">HH304_05800</name>
</gene>
<evidence type="ECO:0000256" key="2">
    <source>
        <dbReference type="ARBA" id="ARBA00004370"/>
    </source>
</evidence>
<dbReference type="GO" id="GO:0005524">
    <property type="term" value="F:ATP binding"/>
    <property type="evidence" value="ECO:0007669"/>
    <property type="project" value="UniProtKB-KW"/>
</dbReference>
<evidence type="ECO:0000256" key="17">
    <source>
        <dbReference type="RuleBase" id="RU000405"/>
    </source>
</evidence>
<evidence type="ECO:0000259" key="19">
    <source>
        <dbReference type="PROSITE" id="PS50125"/>
    </source>
</evidence>
<dbReference type="SMART" id="SM00044">
    <property type="entry name" value="CYCc"/>
    <property type="match status" value="1"/>
</dbReference>
<keyword evidence="5 18" id="KW-0812">Transmembrane</keyword>
<dbReference type="GO" id="GO:0004016">
    <property type="term" value="F:adenylate cyclase activity"/>
    <property type="evidence" value="ECO:0007669"/>
    <property type="project" value="UniProtKB-EC"/>
</dbReference>
<dbReference type="FunFam" id="3.30.70.1230:FF:000033">
    <property type="entry name" value="Adenylate cyclase"/>
    <property type="match status" value="1"/>
</dbReference>
<evidence type="ECO:0000256" key="8">
    <source>
        <dbReference type="ARBA" id="ARBA00022840"/>
    </source>
</evidence>
<accession>A0A848IW40</accession>
<evidence type="ECO:0000256" key="1">
    <source>
        <dbReference type="ARBA" id="ARBA00001593"/>
    </source>
</evidence>
<keyword evidence="11" id="KW-0115">cAMP biosynthesis</keyword>
<feature type="transmembrane region" description="Helical" evidence="18">
    <location>
        <begin position="16"/>
        <end position="34"/>
    </location>
</feature>
<comment type="catalytic activity">
    <reaction evidence="1">
        <text>ATP = 3',5'-cyclic AMP + diphosphate</text>
        <dbReference type="Rhea" id="RHEA:15389"/>
        <dbReference type="ChEBI" id="CHEBI:30616"/>
        <dbReference type="ChEBI" id="CHEBI:33019"/>
        <dbReference type="ChEBI" id="CHEBI:58165"/>
        <dbReference type="EC" id="4.6.1.1"/>
    </reaction>
</comment>
<dbReference type="InterPro" id="IPR029787">
    <property type="entry name" value="Nucleotide_cyclase"/>
</dbReference>
<evidence type="ECO:0000313" key="21">
    <source>
        <dbReference type="Proteomes" id="UP000559010"/>
    </source>
</evidence>
<evidence type="ECO:0000256" key="18">
    <source>
        <dbReference type="SAM" id="Phobius"/>
    </source>
</evidence>
<evidence type="ECO:0000256" key="9">
    <source>
        <dbReference type="ARBA" id="ARBA00022842"/>
    </source>
</evidence>
<evidence type="ECO:0000256" key="13">
    <source>
        <dbReference type="ARBA" id="ARBA00023239"/>
    </source>
</evidence>
<comment type="subcellular location">
    <subcellularLocation>
        <location evidence="2">Membrane</location>
    </subcellularLocation>
</comment>
<reference evidence="20 21" key="1">
    <citation type="submission" date="2020-04" db="EMBL/GenBank/DDBJ databases">
        <title>Flammeovirgaceae bacterium KN852 isolated from deep sea.</title>
        <authorList>
            <person name="Zhang D.-C."/>
        </authorList>
    </citation>
    <scope>NUCLEOTIDE SEQUENCE [LARGE SCALE GENOMIC DNA]</scope>
    <source>
        <strain evidence="20 21">KN852</strain>
    </source>
</reference>
<evidence type="ECO:0000256" key="11">
    <source>
        <dbReference type="ARBA" id="ARBA00022998"/>
    </source>
</evidence>
<dbReference type="SMART" id="SM00028">
    <property type="entry name" value="TPR"/>
    <property type="match status" value="4"/>
</dbReference>
<dbReference type="PANTHER" id="PTHR11920">
    <property type="entry name" value="GUANYLYL CYCLASE"/>
    <property type="match status" value="1"/>
</dbReference>
<dbReference type="AlphaFoldDB" id="A0A848IW40"/>
<keyword evidence="6" id="KW-0479">Metal-binding</keyword>
<dbReference type="InterPro" id="IPR019734">
    <property type="entry name" value="TPR_rpt"/>
</dbReference>
<feature type="domain" description="Guanylate cyclase" evidence="19">
    <location>
        <begin position="437"/>
        <end position="567"/>
    </location>
</feature>
<keyword evidence="7" id="KW-0547">Nucleotide-binding</keyword>
<dbReference type="InterPro" id="IPR001054">
    <property type="entry name" value="A/G_cyclase"/>
</dbReference>
<keyword evidence="10 18" id="KW-1133">Transmembrane helix</keyword>
<dbReference type="SUPFAM" id="SSF48452">
    <property type="entry name" value="TPR-like"/>
    <property type="match status" value="2"/>
</dbReference>
<dbReference type="Pfam" id="PF00211">
    <property type="entry name" value="Guanylate_cyc"/>
    <property type="match status" value="1"/>
</dbReference>
<dbReference type="InterPro" id="IPR018297">
    <property type="entry name" value="A/G_cyclase_CS"/>
</dbReference>
<comment type="caution">
    <text evidence="20">The sequence shown here is derived from an EMBL/GenBank/DDBJ whole genome shotgun (WGS) entry which is preliminary data.</text>
</comment>
<keyword evidence="12 18" id="KW-0472">Membrane</keyword>
<dbReference type="GO" id="GO:0006171">
    <property type="term" value="P:cAMP biosynthetic process"/>
    <property type="evidence" value="ECO:0007669"/>
    <property type="project" value="UniProtKB-KW"/>
</dbReference>
<name>A0A848IW40_9BACT</name>
<evidence type="ECO:0000256" key="6">
    <source>
        <dbReference type="ARBA" id="ARBA00022723"/>
    </source>
</evidence>
<evidence type="ECO:0000256" key="4">
    <source>
        <dbReference type="ARBA" id="ARBA00021420"/>
    </source>
</evidence>
<dbReference type="CDD" id="cd07302">
    <property type="entry name" value="CHD"/>
    <property type="match status" value="1"/>
</dbReference>
<protein>
    <recommendedName>
        <fullName evidence="4">Adenylate cyclase</fullName>
        <ecNumber evidence="3">4.6.1.1</ecNumber>
    </recommendedName>
    <alternativeName>
        <fullName evidence="14">ATP pyrophosphate-lyase</fullName>
    </alternativeName>
    <alternativeName>
        <fullName evidence="15">Adenylyl cyclase</fullName>
    </alternativeName>
</protein>
<dbReference type="Proteomes" id="UP000559010">
    <property type="component" value="Unassembled WGS sequence"/>
</dbReference>
<keyword evidence="8" id="KW-0067">ATP-binding</keyword>
<dbReference type="RefSeq" id="WP_169678897.1">
    <property type="nucleotide sequence ID" value="NZ_JABBNU010000003.1"/>
</dbReference>
<keyword evidence="9" id="KW-0460">Magnesium</keyword>
<comment type="subunit">
    <text evidence="16">Homodimer. Can also exist as monomer.</text>
</comment>
<proteinExistence type="inferred from homology"/>
<feature type="transmembrane region" description="Helical" evidence="18">
    <location>
        <begin position="366"/>
        <end position="386"/>
    </location>
</feature>
<dbReference type="PROSITE" id="PS00452">
    <property type="entry name" value="GUANYLATE_CYCLASE_1"/>
    <property type="match status" value="1"/>
</dbReference>
<dbReference type="GO" id="GO:0035556">
    <property type="term" value="P:intracellular signal transduction"/>
    <property type="evidence" value="ECO:0007669"/>
    <property type="project" value="InterPro"/>
</dbReference>
<dbReference type="EMBL" id="JABBNU010000003">
    <property type="protein sequence ID" value="NMM47906.1"/>
    <property type="molecule type" value="Genomic_DNA"/>
</dbReference>
<dbReference type="Gene3D" id="1.25.40.10">
    <property type="entry name" value="Tetratricopeptide repeat domain"/>
    <property type="match status" value="2"/>
</dbReference>